<dbReference type="Proteomes" id="UP000181917">
    <property type="component" value="Unassembled WGS sequence"/>
</dbReference>
<dbReference type="Pfam" id="PF22482">
    <property type="entry name" value="AsnC_trans_reg_3"/>
    <property type="match status" value="1"/>
</dbReference>
<dbReference type="InterPro" id="IPR011008">
    <property type="entry name" value="Dimeric_a/b-barrel"/>
</dbReference>
<dbReference type="InterPro" id="IPR019887">
    <property type="entry name" value="Tscrpt_reg_AsnC/Lrp_C"/>
</dbReference>
<proteinExistence type="predicted"/>
<keyword evidence="7" id="KW-1185">Reference proteome</keyword>
<dbReference type="PROSITE" id="PS50956">
    <property type="entry name" value="HTH_ASNC_2"/>
    <property type="match status" value="1"/>
</dbReference>
<dbReference type="Pfam" id="PF13404">
    <property type="entry name" value="HTH_AsnC-type"/>
    <property type="match status" value="2"/>
</dbReference>
<evidence type="ECO:0000256" key="3">
    <source>
        <dbReference type="ARBA" id="ARBA00023163"/>
    </source>
</evidence>
<dbReference type="PANTHER" id="PTHR30154">
    <property type="entry name" value="LEUCINE-RESPONSIVE REGULATORY PROTEIN"/>
    <property type="match status" value="1"/>
</dbReference>
<dbReference type="STRING" id="37928.SAMN04489742_4748"/>
<protein>
    <submittedName>
        <fullName evidence="6">DNA-binding transcriptional regulator, Lrp family</fullName>
    </submittedName>
</protein>
<dbReference type="InterPro" id="IPR036390">
    <property type="entry name" value="WH_DNA-bd_sf"/>
</dbReference>
<dbReference type="InterPro" id="IPR054609">
    <property type="entry name" value="PF0864-like_C"/>
</dbReference>
<dbReference type="PRINTS" id="PR00033">
    <property type="entry name" value="HTHASNC"/>
</dbReference>
<dbReference type="SMART" id="SM00344">
    <property type="entry name" value="HTH_ASNC"/>
    <property type="match status" value="2"/>
</dbReference>
<dbReference type="Gene3D" id="3.30.70.920">
    <property type="match status" value="2"/>
</dbReference>
<feature type="domain" description="HTH asnC-type" evidence="5">
    <location>
        <begin position="39"/>
        <end position="99"/>
    </location>
</feature>
<organism evidence="6 7">
    <name type="scientific">Crystallibacter crystallopoietes</name>
    <dbReference type="NCBI Taxonomy" id="37928"/>
    <lineage>
        <taxon>Bacteria</taxon>
        <taxon>Bacillati</taxon>
        <taxon>Actinomycetota</taxon>
        <taxon>Actinomycetes</taxon>
        <taxon>Micrococcales</taxon>
        <taxon>Micrococcaceae</taxon>
        <taxon>Crystallibacter</taxon>
    </lineage>
</organism>
<evidence type="ECO:0000256" key="2">
    <source>
        <dbReference type="ARBA" id="ARBA00023125"/>
    </source>
</evidence>
<dbReference type="InterPro" id="IPR000485">
    <property type="entry name" value="AsnC-type_HTH_dom"/>
</dbReference>
<name>A0A1H1HWS6_9MICC</name>
<dbReference type="AlphaFoldDB" id="A0A1H1HWS6"/>
<dbReference type="OrthoDB" id="3453230at2"/>
<dbReference type="InterPro" id="IPR019888">
    <property type="entry name" value="Tscrpt_reg_AsnC-like"/>
</dbReference>
<dbReference type="GO" id="GO:0005829">
    <property type="term" value="C:cytosol"/>
    <property type="evidence" value="ECO:0007669"/>
    <property type="project" value="TreeGrafter"/>
</dbReference>
<dbReference type="Gene3D" id="1.10.10.10">
    <property type="entry name" value="Winged helix-like DNA-binding domain superfamily/Winged helix DNA-binding domain"/>
    <property type="match status" value="2"/>
</dbReference>
<reference evidence="6 7" key="1">
    <citation type="submission" date="2016-10" db="EMBL/GenBank/DDBJ databases">
        <authorList>
            <person name="de Groot N.N."/>
        </authorList>
    </citation>
    <scope>NUCLEOTIDE SEQUENCE [LARGE SCALE GENOMIC DNA]</scope>
    <source>
        <strain evidence="6 7">DSM 20117</strain>
    </source>
</reference>
<evidence type="ECO:0000256" key="1">
    <source>
        <dbReference type="ARBA" id="ARBA00023015"/>
    </source>
</evidence>
<feature type="region of interest" description="Disordered" evidence="4">
    <location>
        <begin position="1"/>
        <end position="26"/>
    </location>
</feature>
<keyword evidence="2 6" id="KW-0238">DNA-binding</keyword>
<evidence type="ECO:0000256" key="4">
    <source>
        <dbReference type="SAM" id="MobiDB-lite"/>
    </source>
</evidence>
<dbReference type="GO" id="GO:0043565">
    <property type="term" value="F:sequence-specific DNA binding"/>
    <property type="evidence" value="ECO:0007669"/>
    <property type="project" value="InterPro"/>
</dbReference>
<dbReference type="Pfam" id="PF01037">
    <property type="entry name" value="AsnC_trans_reg"/>
    <property type="match status" value="1"/>
</dbReference>
<dbReference type="SUPFAM" id="SSF54909">
    <property type="entry name" value="Dimeric alpha+beta barrel"/>
    <property type="match status" value="2"/>
</dbReference>
<accession>A0A1H1HWS6</accession>
<sequence>MQPPADPASAAVPVESGHIGPESAEAPRILRSDQEAGELTKLDLDLIEQLQLDGRVPYAVLARRVGVTEKTVRRRVSHLLAENYIQISAVTDPALLGFSAMAIVLLTVDGTRSPAELADELALLPEVDYVTVTTGPFALQAEVICVDGKELHDVVSGKIRRMSGVREVEILPYLRLHYQEARFAGIRVDDGRTGVRPRALDDKDRIIIARLAANGRASFRELSTELDVSETMVRQRFSRLVDSAAVRVMCIVNPLRLGFRSTCWVGLKVGQGAKAAEVAESLTQLSVVSYVAITAGRFDVLAEMVTVDGEALLKVLDEQVRSLPGVSVVDTWLYLDLHYKALQPRQGPVFTHARDIQTV</sequence>
<evidence type="ECO:0000313" key="6">
    <source>
        <dbReference type="EMBL" id="SDR29932.1"/>
    </source>
</evidence>
<dbReference type="PANTHER" id="PTHR30154:SF34">
    <property type="entry name" value="TRANSCRIPTIONAL REGULATOR AZLB"/>
    <property type="match status" value="1"/>
</dbReference>
<gene>
    <name evidence="6" type="ORF">SAMN04489742_4748</name>
</gene>
<dbReference type="GO" id="GO:0043200">
    <property type="term" value="P:response to amino acid"/>
    <property type="evidence" value="ECO:0007669"/>
    <property type="project" value="TreeGrafter"/>
</dbReference>
<dbReference type="RefSeq" id="WP_083340043.1">
    <property type="nucleotide sequence ID" value="NZ_CP018865.1"/>
</dbReference>
<keyword evidence="3" id="KW-0804">Transcription</keyword>
<keyword evidence="1" id="KW-0805">Transcription regulation</keyword>
<evidence type="ECO:0000313" key="7">
    <source>
        <dbReference type="Proteomes" id="UP000181917"/>
    </source>
</evidence>
<dbReference type="EMBL" id="FNKH01000003">
    <property type="protein sequence ID" value="SDR29932.1"/>
    <property type="molecule type" value="Genomic_DNA"/>
</dbReference>
<evidence type="ECO:0000259" key="5">
    <source>
        <dbReference type="PROSITE" id="PS50956"/>
    </source>
</evidence>
<dbReference type="InterPro" id="IPR036388">
    <property type="entry name" value="WH-like_DNA-bd_sf"/>
</dbReference>
<dbReference type="SUPFAM" id="SSF46785">
    <property type="entry name" value="Winged helix' DNA-binding domain"/>
    <property type="match status" value="2"/>
</dbReference>